<proteinExistence type="predicted"/>
<comment type="caution">
    <text evidence="1">The sequence shown here is derived from an EMBL/GenBank/DDBJ whole genome shotgun (WGS) entry which is preliminary data.</text>
</comment>
<dbReference type="EMBL" id="JANRMS010000525">
    <property type="protein sequence ID" value="KAJ3538354.1"/>
    <property type="molecule type" value="Genomic_DNA"/>
</dbReference>
<evidence type="ECO:0000313" key="1">
    <source>
        <dbReference type="EMBL" id="KAJ3538354.1"/>
    </source>
</evidence>
<protein>
    <submittedName>
        <fullName evidence="1">Uncharacterized protein</fullName>
    </submittedName>
</protein>
<keyword evidence="2" id="KW-1185">Reference proteome</keyword>
<reference evidence="1" key="1">
    <citation type="submission" date="2022-08" db="EMBL/GenBank/DDBJ databases">
        <title>Genome Sequence of Fusarium decemcellulare.</title>
        <authorList>
            <person name="Buettner E."/>
        </authorList>
    </citation>
    <scope>NUCLEOTIDE SEQUENCE</scope>
    <source>
        <strain evidence="1">Babe19</strain>
    </source>
</reference>
<dbReference type="Proteomes" id="UP001148629">
    <property type="component" value="Unassembled WGS sequence"/>
</dbReference>
<sequence length="262" mass="29611">MRDWTAFGGGNKTEAAAKAKLQELHSFVSYTRKQLLRRAPDKFETLKVAVRFDIGLSPDGRFFVHEVTRWTGADFYASYPGISIPYDRASRLVGKKFAVEYGSVLEEADEEADEDEDEDEDEDVDEDDESEDDQEDDNEEEEDADDDDDDDDDDEEEAEEQEQVRVQVQGKGKGKAKAKGKGKARWVDDESDDEDAGDQHEPDGNNSASDQDDMSMHDRESVSADESEGDDSVFGILQDDREAEPMELDDEITPSEKRKRRS</sequence>
<name>A0ACC1SF52_9HYPO</name>
<accession>A0ACC1SF52</accession>
<organism evidence="1 2">
    <name type="scientific">Fusarium decemcellulare</name>
    <dbReference type="NCBI Taxonomy" id="57161"/>
    <lineage>
        <taxon>Eukaryota</taxon>
        <taxon>Fungi</taxon>
        <taxon>Dikarya</taxon>
        <taxon>Ascomycota</taxon>
        <taxon>Pezizomycotina</taxon>
        <taxon>Sordariomycetes</taxon>
        <taxon>Hypocreomycetidae</taxon>
        <taxon>Hypocreales</taxon>
        <taxon>Nectriaceae</taxon>
        <taxon>Fusarium</taxon>
        <taxon>Fusarium decemcellulare species complex</taxon>
    </lineage>
</organism>
<gene>
    <name evidence="1" type="ORF">NM208_g5938</name>
</gene>
<evidence type="ECO:0000313" key="2">
    <source>
        <dbReference type="Proteomes" id="UP001148629"/>
    </source>
</evidence>